<dbReference type="AlphaFoldDB" id="A0A7M2WTT1"/>
<dbReference type="EMBL" id="CP063458">
    <property type="protein sequence ID" value="QOV88859.1"/>
    <property type="molecule type" value="Genomic_DNA"/>
</dbReference>
<dbReference type="SUPFAM" id="SSF52507">
    <property type="entry name" value="Homo-oligomeric flavin-containing Cys decarboxylases, HFCD"/>
    <property type="match status" value="1"/>
</dbReference>
<dbReference type="InterPro" id="IPR003382">
    <property type="entry name" value="Flavoprotein"/>
</dbReference>
<evidence type="ECO:0000313" key="2">
    <source>
        <dbReference type="EMBL" id="QOV88859.1"/>
    </source>
</evidence>
<proteinExistence type="predicted"/>
<dbReference type="Gene3D" id="3.40.50.1950">
    <property type="entry name" value="Flavin prenyltransferase-like"/>
    <property type="match status" value="1"/>
</dbReference>
<dbReference type="GO" id="GO:0004633">
    <property type="term" value="F:phosphopantothenoylcysteine decarboxylase activity"/>
    <property type="evidence" value="ECO:0007669"/>
    <property type="project" value="TreeGrafter"/>
</dbReference>
<dbReference type="GO" id="GO:0071513">
    <property type="term" value="C:phosphopantothenoylcysteine decarboxylase complex"/>
    <property type="evidence" value="ECO:0007669"/>
    <property type="project" value="TreeGrafter"/>
</dbReference>
<feature type="domain" description="Flavoprotein" evidence="1">
    <location>
        <begin position="22"/>
        <end position="194"/>
    </location>
</feature>
<dbReference type="RefSeq" id="WP_206291867.1">
    <property type="nucleotide sequence ID" value="NZ_CP063458.1"/>
</dbReference>
<gene>
    <name evidence="2" type="ORF">IPV69_21935</name>
</gene>
<dbReference type="InterPro" id="IPR036551">
    <property type="entry name" value="Flavin_trans-like"/>
</dbReference>
<organism evidence="2 3">
    <name type="scientific">Humisphaera borealis</name>
    <dbReference type="NCBI Taxonomy" id="2807512"/>
    <lineage>
        <taxon>Bacteria</taxon>
        <taxon>Pseudomonadati</taxon>
        <taxon>Planctomycetota</taxon>
        <taxon>Phycisphaerae</taxon>
        <taxon>Tepidisphaerales</taxon>
        <taxon>Tepidisphaeraceae</taxon>
        <taxon>Humisphaera</taxon>
    </lineage>
</organism>
<evidence type="ECO:0000313" key="3">
    <source>
        <dbReference type="Proteomes" id="UP000593765"/>
    </source>
</evidence>
<keyword evidence="3" id="KW-1185">Reference proteome</keyword>
<sequence length="216" mass="22553">MATPDLTPPAAGPIQPLLKGRELIVAVCGGIAAYKVADVVSKLVQLGAGVTVAMTAEAQKFITPLTFEALSGRPVRTGTFNLVETSDPQHIGLTERADLMLVAPATNNTIAKVANGLCDDLVSLMVCAAACPVVFAPAMNNRMWEHPVAQENFGKLASLGYRFIGPEAGWLACRNVGVGRMSDPGKIVEELTKMLTEPGAMPAPVGGLAEAEADEE</sequence>
<reference evidence="2 3" key="1">
    <citation type="submission" date="2020-10" db="EMBL/GenBank/DDBJ databases">
        <title>Wide distribution of Phycisphaera-like planctomycetes from WD2101 soil group in peatlands and genome analysis of the first cultivated representative.</title>
        <authorList>
            <person name="Dedysh S.N."/>
            <person name="Beletsky A.V."/>
            <person name="Ivanova A."/>
            <person name="Kulichevskaya I.S."/>
            <person name="Suzina N.E."/>
            <person name="Philippov D.A."/>
            <person name="Rakitin A.L."/>
            <person name="Mardanov A.V."/>
            <person name="Ravin N.V."/>
        </authorList>
    </citation>
    <scope>NUCLEOTIDE SEQUENCE [LARGE SCALE GENOMIC DNA]</scope>
    <source>
        <strain evidence="2 3">M1803</strain>
    </source>
</reference>
<protein>
    <submittedName>
        <fullName evidence="2">Phosphopantothenoylcysteine decarboxylase</fullName>
    </submittedName>
</protein>
<dbReference type="GO" id="GO:0015937">
    <property type="term" value="P:coenzyme A biosynthetic process"/>
    <property type="evidence" value="ECO:0007669"/>
    <property type="project" value="TreeGrafter"/>
</dbReference>
<dbReference type="PANTHER" id="PTHR14359:SF6">
    <property type="entry name" value="PHOSPHOPANTOTHENOYLCYSTEINE DECARBOXYLASE"/>
    <property type="match status" value="1"/>
</dbReference>
<dbReference type="PANTHER" id="PTHR14359">
    <property type="entry name" value="HOMO-OLIGOMERIC FLAVIN CONTAINING CYS DECARBOXYLASE FAMILY"/>
    <property type="match status" value="1"/>
</dbReference>
<accession>A0A7M2WTT1</accession>
<dbReference type="KEGG" id="hbs:IPV69_21935"/>
<dbReference type="Proteomes" id="UP000593765">
    <property type="component" value="Chromosome"/>
</dbReference>
<dbReference type="GO" id="GO:0010181">
    <property type="term" value="F:FMN binding"/>
    <property type="evidence" value="ECO:0007669"/>
    <property type="project" value="TreeGrafter"/>
</dbReference>
<name>A0A7M2WTT1_9BACT</name>
<evidence type="ECO:0000259" key="1">
    <source>
        <dbReference type="Pfam" id="PF02441"/>
    </source>
</evidence>
<dbReference type="Pfam" id="PF02441">
    <property type="entry name" value="Flavoprotein"/>
    <property type="match status" value="1"/>
</dbReference>